<proteinExistence type="predicted"/>
<protein>
    <submittedName>
        <fullName evidence="2">Uncharacterized protein</fullName>
    </submittedName>
</protein>
<feature type="region of interest" description="Disordered" evidence="1">
    <location>
        <begin position="1"/>
        <end position="26"/>
    </location>
</feature>
<keyword evidence="3" id="KW-1185">Reference proteome</keyword>
<feature type="compositionally biased region" description="Polar residues" evidence="1">
    <location>
        <begin position="10"/>
        <end position="22"/>
    </location>
</feature>
<dbReference type="AlphaFoldDB" id="A0A9P6DQ04"/>
<name>A0A9P6DQ04_9AGAM</name>
<evidence type="ECO:0000313" key="2">
    <source>
        <dbReference type="EMBL" id="KAF9506858.1"/>
    </source>
</evidence>
<sequence length="108" mass="11788">MDMHSHLQPDLNTLSKPAQTPPDNLAATHPMALIPGWCAMKEELMVPHTCCGGCVAMPGPPLCDIQPEECTDKAQGKTLECTASRKKRGNLCYSPQYGIKNKEWGPPK</sequence>
<evidence type="ECO:0000313" key="3">
    <source>
        <dbReference type="Proteomes" id="UP000886523"/>
    </source>
</evidence>
<evidence type="ECO:0000256" key="1">
    <source>
        <dbReference type="SAM" id="MobiDB-lite"/>
    </source>
</evidence>
<gene>
    <name evidence="2" type="ORF">BS47DRAFT_1367027</name>
</gene>
<comment type="caution">
    <text evidence="2">The sequence shown here is derived from an EMBL/GenBank/DDBJ whole genome shotgun (WGS) entry which is preliminary data.</text>
</comment>
<organism evidence="2 3">
    <name type="scientific">Hydnum rufescens UP504</name>
    <dbReference type="NCBI Taxonomy" id="1448309"/>
    <lineage>
        <taxon>Eukaryota</taxon>
        <taxon>Fungi</taxon>
        <taxon>Dikarya</taxon>
        <taxon>Basidiomycota</taxon>
        <taxon>Agaricomycotina</taxon>
        <taxon>Agaricomycetes</taxon>
        <taxon>Cantharellales</taxon>
        <taxon>Hydnaceae</taxon>
        <taxon>Hydnum</taxon>
    </lineage>
</organism>
<reference evidence="2" key="1">
    <citation type="journal article" date="2020" name="Nat. Commun.">
        <title>Large-scale genome sequencing of mycorrhizal fungi provides insights into the early evolution of symbiotic traits.</title>
        <authorList>
            <person name="Miyauchi S."/>
            <person name="Kiss E."/>
            <person name="Kuo A."/>
            <person name="Drula E."/>
            <person name="Kohler A."/>
            <person name="Sanchez-Garcia M."/>
            <person name="Morin E."/>
            <person name="Andreopoulos B."/>
            <person name="Barry K.W."/>
            <person name="Bonito G."/>
            <person name="Buee M."/>
            <person name="Carver A."/>
            <person name="Chen C."/>
            <person name="Cichocki N."/>
            <person name="Clum A."/>
            <person name="Culley D."/>
            <person name="Crous P.W."/>
            <person name="Fauchery L."/>
            <person name="Girlanda M."/>
            <person name="Hayes R.D."/>
            <person name="Keri Z."/>
            <person name="LaButti K."/>
            <person name="Lipzen A."/>
            <person name="Lombard V."/>
            <person name="Magnuson J."/>
            <person name="Maillard F."/>
            <person name="Murat C."/>
            <person name="Nolan M."/>
            <person name="Ohm R.A."/>
            <person name="Pangilinan J."/>
            <person name="Pereira M.F."/>
            <person name="Perotto S."/>
            <person name="Peter M."/>
            <person name="Pfister S."/>
            <person name="Riley R."/>
            <person name="Sitrit Y."/>
            <person name="Stielow J.B."/>
            <person name="Szollosi G."/>
            <person name="Zifcakova L."/>
            <person name="Stursova M."/>
            <person name="Spatafora J.W."/>
            <person name="Tedersoo L."/>
            <person name="Vaario L.M."/>
            <person name="Yamada A."/>
            <person name="Yan M."/>
            <person name="Wang P."/>
            <person name="Xu J."/>
            <person name="Bruns T."/>
            <person name="Baldrian P."/>
            <person name="Vilgalys R."/>
            <person name="Dunand C."/>
            <person name="Henrissat B."/>
            <person name="Grigoriev I.V."/>
            <person name="Hibbett D."/>
            <person name="Nagy L.G."/>
            <person name="Martin F.M."/>
        </authorList>
    </citation>
    <scope>NUCLEOTIDE SEQUENCE</scope>
    <source>
        <strain evidence="2">UP504</strain>
    </source>
</reference>
<dbReference type="Proteomes" id="UP000886523">
    <property type="component" value="Unassembled WGS sequence"/>
</dbReference>
<dbReference type="EMBL" id="MU129096">
    <property type="protein sequence ID" value="KAF9506858.1"/>
    <property type="molecule type" value="Genomic_DNA"/>
</dbReference>
<accession>A0A9P6DQ04</accession>